<dbReference type="InterPro" id="IPR050153">
    <property type="entry name" value="Metal_Ion_Import_ABC"/>
</dbReference>
<dbReference type="CDD" id="cd03235">
    <property type="entry name" value="ABC_Metallic_Cations"/>
    <property type="match status" value="1"/>
</dbReference>
<keyword evidence="2" id="KW-0813">Transport</keyword>
<organism evidence="6 7">
    <name type="scientific">Phytoactinopolyspora mesophila</name>
    <dbReference type="NCBI Taxonomy" id="2650750"/>
    <lineage>
        <taxon>Bacteria</taxon>
        <taxon>Bacillati</taxon>
        <taxon>Actinomycetota</taxon>
        <taxon>Actinomycetes</taxon>
        <taxon>Jiangellales</taxon>
        <taxon>Jiangellaceae</taxon>
        <taxon>Phytoactinopolyspora</taxon>
    </lineage>
</organism>
<dbReference type="PANTHER" id="PTHR42734:SF5">
    <property type="entry name" value="IRON TRANSPORT SYSTEM ATP-BINDING PROTEIN HI_0361-RELATED"/>
    <property type="match status" value="1"/>
</dbReference>
<dbReference type="InterPro" id="IPR017871">
    <property type="entry name" value="ABC_transporter-like_CS"/>
</dbReference>
<dbReference type="InterPro" id="IPR003439">
    <property type="entry name" value="ABC_transporter-like_ATP-bd"/>
</dbReference>
<dbReference type="InterPro" id="IPR027417">
    <property type="entry name" value="P-loop_NTPase"/>
</dbReference>
<proteinExistence type="inferred from homology"/>
<evidence type="ECO:0000256" key="2">
    <source>
        <dbReference type="ARBA" id="ARBA00022448"/>
    </source>
</evidence>
<evidence type="ECO:0000313" key="7">
    <source>
        <dbReference type="Proteomes" id="UP000460435"/>
    </source>
</evidence>
<feature type="domain" description="ABC transporter" evidence="5">
    <location>
        <begin position="5"/>
        <end position="239"/>
    </location>
</feature>
<evidence type="ECO:0000256" key="3">
    <source>
        <dbReference type="ARBA" id="ARBA00022741"/>
    </source>
</evidence>
<name>A0A7K3M9Z6_9ACTN</name>
<dbReference type="GO" id="GO:0005524">
    <property type="term" value="F:ATP binding"/>
    <property type="evidence" value="ECO:0007669"/>
    <property type="project" value="UniProtKB-KW"/>
</dbReference>
<evidence type="ECO:0000259" key="5">
    <source>
        <dbReference type="PROSITE" id="PS50893"/>
    </source>
</evidence>
<dbReference type="Proteomes" id="UP000460435">
    <property type="component" value="Unassembled WGS sequence"/>
</dbReference>
<evidence type="ECO:0000256" key="4">
    <source>
        <dbReference type="ARBA" id="ARBA00022840"/>
    </source>
</evidence>
<keyword evidence="3" id="KW-0547">Nucleotide-binding</keyword>
<evidence type="ECO:0000313" key="6">
    <source>
        <dbReference type="EMBL" id="NDL60113.1"/>
    </source>
</evidence>
<gene>
    <name evidence="6" type="ORF">F7O44_23865</name>
</gene>
<dbReference type="GO" id="GO:0016887">
    <property type="term" value="F:ATP hydrolysis activity"/>
    <property type="evidence" value="ECO:0007669"/>
    <property type="project" value="InterPro"/>
</dbReference>
<evidence type="ECO:0000256" key="1">
    <source>
        <dbReference type="ARBA" id="ARBA00005417"/>
    </source>
</evidence>
<dbReference type="RefSeq" id="WP_162452826.1">
    <property type="nucleotide sequence ID" value="NZ_WLZY01000010.1"/>
</dbReference>
<dbReference type="InterPro" id="IPR003593">
    <property type="entry name" value="AAA+_ATPase"/>
</dbReference>
<dbReference type="SUPFAM" id="SSF52540">
    <property type="entry name" value="P-loop containing nucleoside triphosphate hydrolases"/>
    <property type="match status" value="1"/>
</dbReference>
<keyword evidence="4 6" id="KW-0067">ATP-binding</keyword>
<protein>
    <submittedName>
        <fullName evidence="6">ATP-binding cassette domain-containing protein</fullName>
    </submittedName>
</protein>
<dbReference type="Gene3D" id="3.40.50.300">
    <property type="entry name" value="P-loop containing nucleotide triphosphate hydrolases"/>
    <property type="match status" value="1"/>
</dbReference>
<dbReference type="EMBL" id="WLZY01000010">
    <property type="protein sequence ID" value="NDL60113.1"/>
    <property type="molecule type" value="Genomic_DNA"/>
</dbReference>
<dbReference type="AlphaFoldDB" id="A0A7K3M9Z6"/>
<dbReference type="Pfam" id="PF00005">
    <property type="entry name" value="ABC_tran"/>
    <property type="match status" value="1"/>
</dbReference>
<dbReference type="PROSITE" id="PS00211">
    <property type="entry name" value="ABC_TRANSPORTER_1"/>
    <property type="match status" value="1"/>
</dbReference>
<accession>A0A7K3M9Z6</accession>
<dbReference type="PROSITE" id="PS50893">
    <property type="entry name" value="ABC_TRANSPORTER_2"/>
    <property type="match status" value="1"/>
</dbReference>
<dbReference type="SMART" id="SM00382">
    <property type="entry name" value="AAA"/>
    <property type="match status" value="1"/>
</dbReference>
<keyword evidence="7" id="KW-1185">Reference proteome</keyword>
<comment type="similarity">
    <text evidence="1">Belongs to the ABC transporter superfamily.</text>
</comment>
<comment type="caution">
    <text evidence="6">The sequence shown here is derived from an EMBL/GenBank/DDBJ whole genome shotgun (WGS) entry which is preliminary data.</text>
</comment>
<sequence>MGSPVEIEDVTVRYGRVLALEQASLVVGPGRICGLIGMNGSGKSTLFKVIMGLVRPESGSVRLFGADPSRSRQVGQIAYVPQSENVDWSFPLRVRDVVLMGRYGRMTMLRRAGREDRSAVDDALEQVELTSLAGRQIGELSGGQRKRVFVARAIAQDARLLLLDEPFSGVDQQSEATISSLLRHRAQNGSAVLIATHDLQALPELADEAALLYRRVLMHDTPDEVLRPENLARAFAAGADRVGGGRGP</sequence>
<reference evidence="6 7" key="1">
    <citation type="submission" date="2019-11" db="EMBL/GenBank/DDBJ databases">
        <authorList>
            <person name="Li X.-J."/>
            <person name="Feng X.-M."/>
        </authorList>
    </citation>
    <scope>NUCLEOTIDE SEQUENCE [LARGE SCALE GENOMIC DNA]</scope>
    <source>
        <strain evidence="6 7">XMNu-373</strain>
    </source>
</reference>
<dbReference type="PANTHER" id="PTHR42734">
    <property type="entry name" value="METAL TRANSPORT SYSTEM ATP-BINDING PROTEIN TM_0124-RELATED"/>
    <property type="match status" value="1"/>
</dbReference>